<evidence type="ECO:0000256" key="1">
    <source>
        <dbReference type="ARBA" id="ARBA00022574"/>
    </source>
</evidence>
<protein>
    <submittedName>
        <fullName evidence="5">Uncharacterized protein</fullName>
    </submittedName>
</protein>
<dbReference type="InterPro" id="IPR036322">
    <property type="entry name" value="WD40_repeat_dom_sf"/>
</dbReference>
<dbReference type="PROSITE" id="PS50082">
    <property type="entry name" value="WD_REPEATS_2"/>
    <property type="match status" value="3"/>
</dbReference>
<dbReference type="SUPFAM" id="SSF50978">
    <property type="entry name" value="WD40 repeat-like"/>
    <property type="match status" value="1"/>
</dbReference>
<dbReference type="PANTHER" id="PTHR14221:SF0">
    <property type="entry name" value="WD REPEAT-CONTAINING PROTEIN 44"/>
    <property type="match status" value="1"/>
</dbReference>
<evidence type="ECO:0000313" key="6">
    <source>
        <dbReference type="Proteomes" id="UP001202479"/>
    </source>
</evidence>
<dbReference type="PROSITE" id="PS50294">
    <property type="entry name" value="WD_REPEATS_REGION"/>
    <property type="match status" value="3"/>
</dbReference>
<feature type="region of interest" description="Disordered" evidence="4">
    <location>
        <begin position="769"/>
        <end position="814"/>
    </location>
</feature>
<comment type="caution">
    <text evidence="5">The sequence shown here is derived from an EMBL/GenBank/DDBJ whole genome shotgun (WGS) entry which is preliminary data.</text>
</comment>
<feature type="region of interest" description="Disordered" evidence="4">
    <location>
        <begin position="208"/>
        <end position="232"/>
    </location>
</feature>
<dbReference type="InterPro" id="IPR015943">
    <property type="entry name" value="WD40/YVTN_repeat-like_dom_sf"/>
</dbReference>
<dbReference type="PRINTS" id="PR00320">
    <property type="entry name" value="GPROTEINBRPT"/>
</dbReference>
<feature type="repeat" description="WD" evidence="3">
    <location>
        <begin position="236"/>
        <end position="269"/>
    </location>
</feature>
<feature type="compositionally biased region" description="Low complexity" evidence="4">
    <location>
        <begin position="32"/>
        <end position="45"/>
    </location>
</feature>
<organism evidence="5 6">
    <name type="scientific">Candida oxycetoniae</name>
    <dbReference type="NCBI Taxonomy" id="497107"/>
    <lineage>
        <taxon>Eukaryota</taxon>
        <taxon>Fungi</taxon>
        <taxon>Dikarya</taxon>
        <taxon>Ascomycota</taxon>
        <taxon>Saccharomycotina</taxon>
        <taxon>Pichiomycetes</taxon>
        <taxon>Debaryomycetaceae</taxon>
        <taxon>Candida/Lodderomyces clade</taxon>
        <taxon>Candida</taxon>
    </lineage>
</organism>
<feature type="compositionally biased region" description="Basic and acidic residues" evidence="4">
    <location>
        <begin position="62"/>
        <end position="72"/>
    </location>
</feature>
<evidence type="ECO:0000256" key="3">
    <source>
        <dbReference type="PROSITE-ProRule" id="PRU00221"/>
    </source>
</evidence>
<name>A0AAI9SUP4_9ASCO</name>
<proteinExistence type="predicted"/>
<keyword evidence="2" id="KW-0677">Repeat</keyword>
<accession>A0AAI9SUP4</accession>
<dbReference type="EMBL" id="JAHUZD010000132">
    <property type="protein sequence ID" value="KAI3403226.2"/>
    <property type="molecule type" value="Genomic_DNA"/>
</dbReference>
<feature type="compositionally biased region" description="Acidic residues" evidence="4">
    <location>
        <begin position="215"/>
        <end position="229"/>
    </location>
</feature>
<dbReference type="GeneID" id="73381576"/>
<reference evidence="5" key="1">
    <citation type="journal article" date="2022" name="DNA Res.">
        <title>Genome analysis of five recently described species of the CUG-Ser clade uncovers Candida theae as a new hybrid lineage with pathogenic potential in the Candida parapsilosis species complex.</title>
        <authorList>
            <person name="Mixao V."/>
            <person name="Del Olmo V."/>
            <person name="Hegedusova E."/>
            <person name="Saus E."/>
            <person name="Pryszcz L."/>
            <person name="Cillingova A."/>
            <person name="Nosek J."/>
            <person name="Gabaldon T."/>
        </authorList>
    </citation>
    <scope>NUCLEOTIDE SEQUENCE</scope>
    <source>
        <strain evidence="5">CBS 10844</strain>
    </source>
</reference>
<keyword evidence="6" id="KW-1185">Reference proteome</keyword>
<feature type="repeat" description="WD" evidence="3">
    <location>
        <begin position="312"/>
        <end position="352"/>
    </location>
</feature>
<evidence type="ECO:0000313" key="5">
    <source>
        <dbReference type="EMBL" id="KAI3403226.2"/>
    </source>
</evidence>
<dbReference type="Proteomes" id="UP001202479">
    <property type="component" value="Unassembled WGS sequence"/>
</dbReference>
<dbReference type="SMART" id="SM00320">
    <property type="entry name" value="WD40"/>
    <property type="match status" value="5"/>
</dbReference>
<gene>
    <name evidence="5" type="ORF">KGF56_003961</name>
</gene>
<dbReference type="InterPro" id="IPR040324">
    <property type="entry name" value="WDR44/Dgr2"/>
</dbReference>
<dbReference type="Gene3D" id="2.130.10.10">
    <property type="entry name" value="YVTN repeat-like/Quinoprotein amine dehydrogenase"/>
    <property type="match status" value="1"/>
</dbReference>
<dbReference type="InterPro" id="IPR020472">
    <property type="entry name" value="WD40_PAC1"/>
</dbReference>
<feature type="repeat" description="WD" evidence="3">
    <location>
        <begin position="352"/>
        <end position="386"/>
    </location>
</feature>
<evidence type="ECO:0000256" key="4">
    <source>
        <dbReference type="SAM" id="MobiDB-lite"/>
    </source>
</evidence>
<feature type="region of interest" description="Disordered" evidence="4">
    <location>
        <begin position="25"/>
        <end position="80"/>
    </location>
</feature>
<feature type="region of interest" description="Disordered" evidence="4">
    <location>
        <begin position="868"/>
        <end position="915"/>
    </location>
</feature>
<keyword evidence="1 3" id="KW-0853">WD repeat</keyword>
<feature type="region of interest" description="Disordered" evidence="4">
    <location>
        <begin position="1"/>
        <end position="20"/>
    </location>
</feature>
<feature type="compositionally biased region" description="Polar residues" evidence="4">
    <location>
        <begin position="804"/>
        <end position="813"/>
    </location>
</feature>
<evidence type="ECO:0000256" key="2">
    <source>
        <dbReference type="ARBA" id="ARBA00022737"/>
    </source>
</evidence>
<dbReference type="RefSeq" id="XP_049178973.1">
    <property type="nucleotide sequence ID" value="XM_049325349.1"/>
</dbReference>
<dbReference type="PANTHER" id="PTHR14221">
    <property type="entry name" value="WD REPEAT DOMAIN 44"/>
    <property type="match status" value="1"/>
</dbReference>
<sequence>MSSESPKTAKRTGFFNKLRQKKFSSHNNSFASESNTSNGSITSSTFKSDKLQRMASRGSISRSRDLSEERRGGNGGVVDDNYSLLCNGDVEDEDGSMMMEYDSDISSSTSLLHSLSASTRHTRPRADTFDDHKVDEKVSFPGAENYLLDSDLQAVTLHDDQEPPWVGLTFESFLTPKYVKISKRNRQSPKIINDLFLAQELNVYDSDGIRSNESSENELESDSYEEDNSGFEQKPGLGMSREIFVMKFSNDGKYLAAAGRDTVIRIWKVIASPLGRLEFNQHERENGTPERSSKRDHVFQSAPVFHRTPLELRGHTHSILSLAWSKNNFLISGSMDKTAKLWHVDRPVCLQTFQHEDFVTAVEFHPLDDRFFLSGSLDNEVRLWSVLEKSVSYWRNLGQEVLITALSFTPDGLYCAVGGFNGSLFILETKGLHVVNRVEIKEKSIVHPFHDKNGNKITGIEVFANPSCDLSDIPESSQEKWTVLITTNDSKIRMVSTHKKKLITRFRGLVNNSSSIAASSSDDHKYVISGSEDHWCYIWENNNTIINNKLRQSLKELVVDGKQHITELHQKSRKYSKLFNSHKFLAKLFDSENESKHDFIANENNSYSSFHAHHSKCNVAIFAPAATKNLLQLSDDLIFDLKKRGEACKMDPSKCYCGNAKEYHHHHEKLVGEGDIIVTTDQYGLIRVFRQDCASSYRKQFIEFYKKCQIGYGGSGNNGDVTLSSANTIKSIPRRRFSLHDRSSPVRVDPSKNIKAILGSQISTYHDLRSNDSLVSPPTSALGSSIPTSSTSFSHSNDMYAPNKSRQPNNSNLDTKEKASSLVYANANASATTLNVMPNEHAHKINSHQENFPKVNNENNVRSVPSIVVSTEESPKSTKALKIVPTEPSSNGSPPHLADIPIHASRNKLEHDLTR</sequence>
<dbReference type="InterPro" id="IPR001680">
    <property type="entry name" value="WD40_rpt"/>
</dbReference>
<feature type="compositionally biased region" description="Low complexity" evidence="4">
    <location>
        <begin position="779"/>
        <end position="796"/>
    </location>
</feature>
<dbReference type="Pfam" id="PF00400">
    <property type="entry name" value="WD40"/>
    <property type="match status" value="4"/>
</dbReference>
<dbReference type="AlphaFoldDB" id="A0AAI9SUP4"/>